<proteinExistence type="predicted"/>
<comment type="caution">
    <text evidence="2">The sequence shown here is derived from an EMBL/GenBank/DDBJ whole genome shotgun (WGS) entry which is preliminary data.</text>
</comment>
<keyword evidence="3" id="KW-1185">Reference proteome</keyword>
<organism evidence="2 3">
    <name type="scientific">Rubus argutus</name>
    <name type="common">Southern blackberry</name>
    <dbReference type="NCBI Taxonomy" id="59490"/>
    <lineage>
        <taxon>Eukaryota</taxon>
        <taxon>Viridiplantae</taxon>
        <taxon>Streptophyta</taxon>
        <taxon>Embryophyta</taxon>
        <taxon>Tracheophyta</taxon>
        <taxon>Spermatophyta</taxon>
        <taxon>Magnoliopsida</taxon>
        <taxon>eudicotyledons</taxon>
        <taxon>Gunneridae</taxon>
        <taxon>Pentapetalae</taxon>
        <taxon>rosids</taxon>
        <taxon>fabids</taxon>
        <taxon>Rosales</taxon>
        <taxon>Rosaceae</taxon>
        <taxon>Rosoideae</taxon>
        <taxon>Rosoideae incertae sedis</taxon>
        <taxon>Rubus</taxon>
    </lineage>
</organism>
<evidence type="ECO:0000313" key="3">
    <source>
        <dbReference type="Proteomes" id="UP001457282"/>
    </source>
</evidence>
<dbReference type="AlphaFoldDB" id="A0AAW1XJ97"/>
<dbReference type="InterPro" id="IPR010775">
    <property type="entry name" value="DUF1365"/>
</dbReference>
<reference evidence="2 3" key="1">
    <citation type="journal article" date="2023" name="G3 (Bethesda)">
        <title>A chromosome-length genome assembly and annotation of blackberry (Rubus argutus, cv. 'Hillquist').</title>
        <authorList>
            <person name="Bruna T."/>
            <person name="Aryal R."/>
            <person name="Dudchenko O."/>
            <person name="Sargent D.J."/>
            <person name="Mead D."/>
            <person name="Buti M."/>
            <person name="Cavallini A."/>
            <person name="Hytonen T."/>
            <person name="Andres J."/>
            <person name="Pham M."/>
            <person name="Weisz D."/>
            <person name="Mascagni F."/>
            <person name="Usai G."/>
            <person name="Natali L."/>
            <person name="Bassil N."/>
            <person name="Fernandez G.E."/>
            <person name="Lomsadze A."/>
            <person name="Armour M."/>
            <person name="Olukolu B."/>
            <person name="Poorten T."/>
            <person name="Britton C."/>
            <person name="Davik J."/>
            <person name="Ashrafi H."/>
            <person name="Aiden E.L."/>
            <person name="Borodovsky M."/>
            <person name="Worthington M."/>
        </authorList>
    </citation>
    <scope>NUCLEOTIDE SEQUENCE [LARGE SCALE GENOMIC DNA]</scope>
    <source>
        <strain evidence="2">PI 553951</strain>
    </source>
</reference>
<dbReference type="Proteomes" id="UP001457282">
    <property type="component" value="Unassembled WGS sequence"/>
</dbReference>
<dbReference type="EMBL" id="JBEDUW010000003">
    <property type="protein sequence ID" value="KAK9936792.1"/>
    <property type="molecule type" value="Genomic_DNA"/>
</dbReference>
<dbReference type="PANTHER" id="PTHR33973">
    <property type="entry name" value="OS07G0153300 PROTEIN"/>
    <property type="match status" value="1"/>
</dbReference>
<dbReference type="Pfam" id="PF07103">
    <property type="entry name" value="DUF1365"/>
    <property type="match status" value="1"/>
</dbReference>
<keyword evidence="1" id="KW-0732">Signal</keyword>
<evidence type="ECO:0000256" key="1">
    <source>
        <dbReference type="SAM" id="SignalP"/>
    </source>
</evidence>
<sequence>MELLYLFCSILSTFLTSLTLPPPPTPPPLLLTRRLSLLRLPLRRHRLARASPPRPPLFPLLLRRTAGTLGRTLLLTIPQSVGYEQNPLSLYYCYDDDQILKKCIAEVTNTPWGERVLFVFNPDSDLVAKPLHVSPFMDMFGNWSIRANAPDDTLFVSISVQHPELGNYFTATLKAKRVSSSLVSDHALFFWLMPHKVAVWIYWHALKLWWKNVAFVQHPRYTNPAYREEALVRDRTIQCCPATRLNKDKHLQLEGRSQGCMANNQSEARYFKWRDAKWPWS</sequence>
<protein>
    <recommendedName>
        <fullName evidence="4">DUF1365 domain-containing protein</fullName>
    </recommendedName>
</protein>
<feature type="chain" id="PRO_5043957331" description="DUF1365 domain-containing protein" evidence="1">
    <location>
        <begin position="20"/>
        <end position="281"/>
    </location>
</feature>
<feature type="signal peptide" evidence="1">
    <location>
        <begin position="1"/>
        <end position="19"/>
    </location>
</feature>
<evidence type="ECO:0008006" key="4">
    <source>
        <dbReference type="Google" id="ProtNLM"/>
    </source>
</evidence>
<gene>
    <name evidence="2" type="ORF">M0R45_013616</name>
</gene>
<evidence type="ECO:0000313" key="2">
    <source>
        <dbReference type="EMBL" id="KAK9936792.1"/>
    </source>
</evidence>
<name>A0AAW1XJ97_RUBAR</name>
<accession>A0AAW1XJ97</accession>
<dbReference type="PANTHER" id="PTHR33973:SF4">
    <property type="entry name" value="OS07G0153300 PROTEIN"/>
    <property type="match status" value="1"/>
</dbReference>